<sequence length="157" mass="17495">MGLKYKLQFAQSGLQRCLFDEAHGTGRNRVVCTVRLKFLKLHSIQSTPAFLPLKTQASVEGHSRHASVVKKAARPELRSPGSFNYPHSKLTYTFGEGTTPAGNTHLVEFGSSLPGLHLRAEKHIGAQVQSRKQVVPGTKAKDLKTPWPVLYNWHNER</sequence>
<name>A0A2P5HID1_DIAHE</name>
<dbReference type="AlphaFoldDB" id="A0A2P5HID1"/>
<accession>A0A2P5HID1</accession>
<protein>
    <submittedName>
        <fullName evidence="1">Uncharacterized protein</fullName>
    </submittedName>
</protein>
<organism evidence="1 2">
    <name type="scientific">Diaporthe helianthi</name>
    <dbReference type="NCBI Taxonomy" id="158607"/>
    <lineage>
        <taxon>Eukaryota</taxon>
        <taxon>Fungi</taxon>
        <taxon>Dikarya</taxon>
        <taxon>Ascomycota</taxon>
        <taxon>Pezizomycotina</taxon>
        <taxon>Sordariomycetes</taxon>
        <taxon>Sordariomycetidae</taxon>
        <taxon>Diaporthales</taxon>
        <taxon>Diaporthaceae</taxon>
        <taxon>Diaporthe</taxon>
    </lineage>
</organism>
<evidence type="ECO:0000313" key="1">
    <source>
        <dbReference type="EMBL" id="POS69994.1"/>
    </source>
</evidence>
<dbReference type="Proteomes" id="UP000094444">
    <property type="component" value="Unassembled WGS sequence"/>
</dbReference>
<gene>
    <name evidence="1" type="ORF">DHEL01_v211612</name>
</gene>
<comment type="caution">
    <text evidence="1">The sequence shown here is derived from an EMBL/GenBank/DDBJ whole genome shotgun (WGS) entry which is preliminary data.</text>
</comment>
<evidence type="ECO:0000313" key="2">
    <source>
        <dbReference type="Proteomes" id="UP000094444"/>
    </source>
</evidence>
<dbReference type="OrthoDB" id="7777654at2759"/>
<keyword evidence="2" id="KW-1185">Reference proteome</keyword>
<dbReference type="STRING" id="158607.A0A2P5HID1"/>
<dbReference type="Gene3D" id="3.90.660.10">
    <property type="match status" value="1"/>
</dbReference>
<dbReference type="EMBL" id="MAVT02001869">
    <property type="protein sequence ID" value="POS69994.1"/>
    <property type="molecule type" value="Genomic_DNA"/>
</dbReference>
<reference evidence="1" key="1">
    <citation type="submission" date="2017-09" db="EMBL/GenBank/DDBJ databases">
        <title>Polyketide synthases of a Diaporthe helianthi virulent isolate.</title>
        <authorList>
            <person name="Baroncelli R."/>
        </authorList>
    </citation>
    <scope>NUCLEOTIDE SEQUENCE [LARGE SCALE GENOMIC DNA]</scope>
    <source>
        <strain evidence="1">7/96</strain>
    </source>
</reference>
<dbReference type="InParanoid" id="A0A2P5HID1"/>
<proteinExistence type="predicted"/>